<reference evidence="1 2" key="1">
    <citation type="submission" date="2018-10" db="EMBL/GenBank/DDBJ databases">
        <authorList>
            <person name="Ekblom R."/>
            <person name="Jareborg N."/>
        </authorList>
    </citation>
    <scope>NUCLEOTIDE SEQUENCE [LARGE SCALE GENOMIC DNA]</scope>
    <source>
        <tissue evidence="1">Muscle</tissue>
    </source>
</reference>
<evidence type="ECO:0000313" key="2">
    <source>
        <dbReference type="Proteomes" id="UP000269945"/>
    </source>
</evidence>
<keyword evidence="2" id="KW-1185">Reference proteome</keyword>
<protein>
    <submittedName>
        <fullName evidence="1">Uncharacterized protein</fullName>
    </submittedName>
</protein>
<evidence type="ECO:0000313" key="1">
    <source>
        <dbReference type="EMBL" id="VCW66970.1"/>
    </source>
</evidence>
<proteinExistence type="predicted"/>
<dbReference type="EMBL" id="CYRY02002294">
    <property type="protein sequence ID" value="VCW66970.1"/>
    <property type="molecule type" value="Genomic_DNA"/>
</dbReference>
<dbReference type="AlphaFoldDB" id="A0A9X9LFG9"/>
<gene>
    <name evidence="1" type="ORF">BN2614_LOCUS2</name>
</gene>
<accession>A0A9X9LFG9</accession>
<dbReference type="Proteomes" id="UP000269945">
    <property type="component" value="Unassembled WGS sequence"/>
</dbReference>
<sequence length="56" mass="6064">MEASSSSLIHLKKRWGEIIDGQSPFPIGALSAAWPAYGARLLKKRKAGFSDAESTM</sequence>
<name>A0A9X9LFG9_GULGU</name>
<comment type="caution">
    <text evidence="1">The sequence shown here is derived from an EMBL/GenBank/DDBJ whole genome shotgun (WGS) entry which is preliminary data.</text>
</comment>
<organism evidence="1 2">
    <name type="scientific">Gulo gulo</name>
    <name type="common">Wolverine</name>
    <name type="synonym">Gluton</name>
    <dbReference type="NCBI Taxonomy" id="48420"/>
    <lineage>
        <taxon>Eukaryota</taxon>
        <taxon>Metazoa</taxon>
        <taxon>Chordata</taxon>
        <taxon>Craniata</taxon>
        <taxon>Vertebrata</taxon>
        <taxon>Euteleostomi</taxon>
        <taxon>Mammalia</taxon>
        <taxon>Eutheria</taxon>
        <taxon>Laurasiatheria</taxon>
        <taxon>Carnivora</taxon>
        <taxon>Caniformia</taxon>
        <taxon>Musteloidea</taxon>
        <taxon>Mustelidae</taxon>
        <taxon>Guloninae</taxon>
        <taxon>Gulo</taxon>
    </lineage>
</organism>